<feature type="binding site" evidence="7">
    <location>
        <position position="127"/>
    </location>
    <ligand>
        <name>Fe cation</name>
        <dbReference type="ChEBI" id="CHEBI:24875"/>
        <label>1</label>
    </ligand>
</feature>
<comment type="similarity">
    <text evidence="1 8">Belongs to the ferritin family. Prokaryotic subfamily.</text>
</comment>
<dbReference type="PATRIC" id="fig|1562970.3.peg.2321"/>
<comment type="function">
    <text evidence="8">Iron-storage protein.</text>
</comment>
<keyword evidence="11" id="KW-1185">Reference proteome</keyword>
<keyword evidence="3 7" id="KW-0479">Metal-binding</keyword>
<feature type="binding site" evidence="7">
    <location>
        <position position="53"/>
    </location>
    <ligand>
        <name>Fe cation</name>
        <dbReference type="ChEBI" id="CHEBI:24875"/>
        <label>1</label>
    </ligand>
</feature>
<evidence type="ECO:0000256" key="4">
    <source>
        <dbReference type="ARBA" id="ARBA00023002"/>
    </source>
</evidence>
<dbReference type="InterPro" id="IPR009040">
    <property type="entry name" value="Ferritin-like_diiron"/>
</dbReference>
<keyword evidence="2 8" id="KW-0409">Iron storage</keyword>
<evidence type="ECO:0000256" key="5">
    <source>
        <dbReference type="ARBA" id="ARBA00023004"/>
    </source>
</evidence>
<dbReference type="GO" id="GO:0005829">
    <property type="term" value="C:cytosol"/>
    <property type="evidence" value="ECO:0007669"/>
    <property type="project" value="TreeGrafter"/>
</dbReference>
<dbReference type="GO" id="GO:0008198">
    <property type="term" value="F:ferrous iron binding"/>
    <property type="evidence" value="ECO:0007669"/>
    <property type="project" value="TreeGrafter"/>
</dbReference>
<evidence type="ECO:0000256" key="7">
    <source>
        <dbReference type="PIRSR" id="PIRSR601519-1"/>
    </source>
</evidence>
<evidence type="ECO:0000313" key="11">
    <source>
        <dbReference type="Proteomes" id="UP000032417"/>
    </source>
</evidence>
<dbReference type="KEGG" id="pbt:ING2E5B_2350"/>
<evidence type="ECO:0000256" key="2">
    <source>
        <dbReference type="ARBA" id="ARBA00022434"/>
    </source>
</evidence>
<dbReference type="GO" id="GO:0006826">
    <property type="term" value="P:iron ion transport"/>
    <property type="evidence" value="ECO:0007669"/>
    <property type="project" value="InterPro"/>
</dbReference>
<evidence type="ECO:0000256" key="6">
    <source>
        <dbReference type="ARBA" id="ARBA00054546"/>
    </source>
</evidence>
<dbReference type="PANTHER" id="PTHR11431:SF127">
    <property type="entry name" value="BACTERIAL NON-HEME FERRITIN"/>
    <property type="match status" value="1"/>
</dbReference>
<dbReference type="InterPro" id="IPR041719">
    <property type="entry name" value="Ferritin_prok"/>
</dbReference>
<dbReference type="PROSITE" id="PS50905">
    <property type="entry name" value="FERRITIN_LIKE"/>
    <property type="match status" value="1"/>
</dbReference>
<dbReference type="InterPro" id="IPR012347">
    <property type="entry name" value="Ferritin-like"/>
</dbReference>
<evidence type="ECO:0000259" key="9">
    <source>
        <dbReference type="PROSITE" id="PS50905"/>
    </source>
</evidence>
<dbReference type="SUPFAM" id="SSF47240">
    <property type="entry name" value="Ferritin-like"/>
    <property type="match status" value="1"/>
</dbReference>
<dbReference type="InterPro" id="IPR001519">
    <property type="entry name" value="Ferritin"/>
</dbReference>
<keyword evidence="8" id="KW-0963">Cytoplasm</keyword>
<comment type="subcellular location">
    <subcellularLocation>
        <location evidence="8">Cytoplasm</location>
    </subcellularLocation>
</comment>
<dbReference type="OrthoDB" id="9801481at2"/>
<dbReference type="EC" id="1.16.3.2" evidence="8"/>
<organism evidence="10 11">
    <name type="scientific">Fermentimonas caenicola</name>
    <dbReference type="NCBI Taxonomy" id="1562970"/>
    <lineage>
        <taxon>Bacteria</taxon>
        <taxon>Pseudomonadati</taxon>
        <taxon>Bacteroidota</taxon>
        <taxon>Bacteroidia</taxon>
        <taxon>Bacteroidales</taxon>
        <taxon>Dysgonomonadaceae</taxon>
        <taxon>Fermentimonas</taxon>
    </lineage>
</organism>
<dbReference type="EMBL" id="LN515532">
    <property type="protein sequence ID" value="CEA17075.1"/>
    <property type="molecule type" value="Genomic_DNA"/>
</dbReference>
<comment type="function">
    <text evidence="6">May alleviate iron toxicity in the presence of oxygen.</text>
</comment>
<dbReference type="Proteomes" id="UP000032417">
    <property type="component" value="Chromosome 1"/>
</dbReference>
<dbReference type="InterPro" id="IPR008331">
    <property type="entry name" value="Ferritin_DPS_dom"/>
</dbReference>
<feature type="domain" description="Ferritin-like diiron" evidence="9">
    <location>
        <begin position="1"/>
        <end position="145"/>
    </location>
</feature>
<dbReference type="Gene3D" id="1.20.1260.10">
    <property type="match status" value="1"/>
</dbReference>
<proteinExistence type="inferred from homology"/>
<evidence type="ECO:0000256" key="3">
    <source>
        <dbReference type="ARBA" id="ARBA00022723"/>
    </source>
</evidence>
<dbReference type="STRING" id="1562970.ING2E5B_2350"/>
<dbReference type="GO" id="GO:0008199">
    <property type="term" value="F:ferric iron binding"/>
    <property type="evidence" value="ECO:0007669"/>
    <property type="project" value="InterPro"/>
</dbReference>
<keyword evidence="4" id="KW-0560">Oxidoreductase</keyword>
<dbReference type="HOGENOM" id="CLU_065681_1_2_10"/>
<evidence type="ECO:0000256" key="8">
    <source>
        <dbReference type="RuleBase" id="RU361145"/>
    </source>
</evidence>
<dbReference type="FunFam" id="1.20.1260.10:FF:000001">
    <property type="entry name" value="Non-heme ferritin"/>
    <property type="match status" value="1"/>
</dbReference>
<dbReference type="GO" id="GO:0042802">
    <property type="term" value="F:identical protein binding"/>
    <property type="evidence" value="ECO:0007669"/>
    <property type="project" value="UniProtKB-ARBA"/>
</dbReference>
<dbReference type="AlphaFoldDB" id="A0A098C2E8"/>
<comment type="catalytic activity">
    <reaction evidence="8">
        <text>4 Fe(2+) + O2 + 6 H2O = 4 iron(III) oxide-hydroxide + 12 H(+)</text>
        <dbReference type="Rhea" id="RHEA:11972"/>
        <dbReference type="ChEBI" id="CHEBI:15377"/>
        <dbReference type="ChEBI" id="CHEBI:15378"/>
        <dbReference type="ChEBI" id="CHEBI:15379"/>
        <dbReference type="ChEBI" id="CHEBI:29033"/>
        <dbReference type="ChEBI" id="CHEBI:78619"/>
        <dbReference type="EC" id="1.16.3.2"/>
    </reaction>
</comment>
<dbReference type="PANTHER" id="PTHR11431">
    <property type="entry name" value="FERRITIN"/>
    <property type="match status" value="1"/>
</dbReference>
<feature type="binding site" evidence="7">
    <location>
        <position position="94"/>
    </location>
    <ligand>
        <name>Fe cation</name>
        <dbReference type="ChEBI" id="CHEBI:24875"/>
        <label>1</label>
    </ligand>
</feature>
<evidence type="ECO:0000313" key="10">
    <source>
        <dbReference type="EMBL" id="CEA17075.1"/>
    </source>
</evidence>
<reference evidence="10 11" key="1">
    <citation type="submission" date="2014-08" db="EMBL/GenBank/DDBJ databases">
        <authorList>
            <person name="Wibberg D."/>
        </authorList>
    </citation>
    <scope>NUCLEOTIDE SEQUENCE [LARGE SCALE GENOMIC DNA]</scope>
    <source>
        <strain evidence="11">ING2-E5B</strain>
    </source>
</reference>
<feature type="binding site" evidence="7">
    <location>
        <position position="50"/>
    </location>
    <ligand>
        <name>Fe cation</name>
        <dbReference type="ChEBI" id="CHEBI:24875"/>
        <label>1</label>
    </ligand>
</feature>
<sequence>MISEKLEAAINKQINAELWSAYLYLSMSAHFANNALPGFANWFKVQFHEEQDHALKFMNYLTSKGNKVVLQPIEGVQTSWDSTLQAFEDTLKHERVVTSLINNLVAIARSENDYATENMLQWFVNEQVEEEETAQGMVDALKLIGDNGIGVYMMDKELATRSYTPLNSSQSSQEA</sequence>
<dbReference type="InterPro" id="IPR009078">
    <property type="entry name" value="Ferritin-like_SF"/>
</dbReference>
<dbReference type="GO" id="GO:0004322">
    <property type="term" value="F:ferroxidase activity"/>
    <property type="evidence" value="ECO:0007669"/>
    <property type="project" value="TreeGrafter"/>
</dbReference>
<evidence type="ECO:0000256" key="1">
    <source>
        <dbReference type="ARBA" id="ARBA00006950"/>
    </source>
</evidence>
<dbReference type="GO" id="GO:0006879">
    <property type="term" value="P:intracellular iron ion homeostasis"/>
    <property type="evidence" value="ECO:0007669"/>
    <property type="project" value="UniProtKB-KW"/>
</dbReference>
<keyword evidence="5 7" id="KW-0408">Iron</keyword>
<accession>A0A098C2E8</accession>
<protein>
    <recommendedName>
        <fullName evidence="8">Ferritin</fullName>
        <ecNumber evidence="8">1.16.3.2</ecNumber>
    </recommendedName>
</protein>
<name>A0A098C2E8_9BACT</name>
<feature type="binding site" evidence="7">
    <location>
        <position position="17"/>
    </location>
    <ligand>
        <name>Fe cation</name>
        <dbReference type="ChEBI" id="CHEBI:24875"/>
        <label>1</label>
    </ligand>
</feature>
<gene>
    <name evidence="10" type="ORF">ING2E5B_2350</name>
</gene>
<dbReference type="Pfam" id="PF00210">
    <property type="entry name" value="Ferritin"/>
    <property type="match status" value="1"/>
</dbReference>
<dbReference type="CDD" id="cd01055">
    <property type="entry name" value="Nonheme_Ferritin"/>
    <property type="match status" value="1"/>
</dbReference>